<organism evidence="4">
    <name type="scientific">Rhizochromulina marina</name>
    <dbReference type="NCBI Taxonomy" id="1034831"/>
    <lineage>
        <taxon>Eukaryota</taxon>
        <taxon>Sar</taxon>
        <taxon>Stramenopiles</taxon>
        <taxon>Ochrophyta</taxon>
        <taxon>Dictyochophyceae</taxon>
        <taxon>Rhizochromulinales</taxon>
        <taxon>Rhizochromulina</taxon>
    </lineage>
</organism>
<feature type="region of interest" description="Disordered" evidence="2">
    <location>
        <begin position="1"/>
        <end position="42"/>
    </location>
</feature>
<feature type="transmembrane region" description="Helical" evidence="3">
    <location>
        <begin position="169"/>
        <end position="190"/>
    </location>
</feature>
<accession>A0A7S2RAK2</accession>
<dbReference type="AlphaFoldDB" id="A0A7S2RAK2"/>
<gene>
    <name evidence="4" type="ORF">RMAR1173_LOCUS2485</name>
</gene>
<protein>
    <submittedName>
        <fullName evidence="4">Uncharacterized protein</fullName>
    </submittedName>
</protein>
<evidence type="ECO:0000313" key="4">
    <source>
        <dbReference type="EMBL" id="CAD9665463.1"/>
    </source>
</evidence>
<keyword evidence="1" id="KW-0175">Coiled coil</keyword>
<evidence type="ECO:0000256" key="1">
    <source>
        <dbReference type="SAM" id="Coils"/>
    </source>
</evidence>
<sequence>MGQGADLVPSCPGRDGLEQQLPGEDAGAAAPSQDGTAGDQQLMEHMEYLREELASQMELMNREVARVEEKLLRIQHEAITSGSEDGHHGHRPSPPPPLDPSPRRRPIFRRQSSYCEDGKVPSARSGPGRRISWDESVVDNAKLPGELTLSGLIRRRSARRRRRQDTNPLSTTLACVLAVVLLSNMIPFILQHILETFQRLGEPDAHTSFLDGLLESHAFQDD</sequence>
<feature type="coiled-coil region" evidence="1">
    <location>
        <begin position="43"/>
        <end position="77"/>
    </location>
</feature>
<dbReference type="EMBL" id="HBHJ01003873">
    <property type="protein sequence ID" value="CAD9665463.1"/>
    <property type="molecule type" value="Transcribed_RNA"/>
</dbReference>
<evidence type="ECO:0000256" key="3">
    <source>
        <dbReference type="SAM" id="Phobius"/>
    </source>
</evidence>
<evidence type="ECO:0000256" key="2">
    <source>
        <dbReference type="SAM" id="MobiDB-lite"/>
    </source>
</evidence>
<keyword evidence="3" id="KW-0812">Transmembrane</keyword>
<reference evidence="4" key="1">
    <citation type="submission" date="2021-01" db="EMBL/GenBank/DDBJ databases">
        <authorList>
            <person name="Corre E."/>
            <person name="Pelletier E."/>
            <person name="Niang G."/>
            <person name="Scheremetjew M."/>
            <person name="Finn R."/>
            <person name="Kale V."/>
            <person name="Holt S."/>
            <person name="Cochrane G."/>
            <person name="Meng A."/>
            <person name="Brown T."/>
            <person name="Cohen L."/>
        </authorList>
    </citation>
    <scope>NUCLEOTIDE SEQUENCE</scope>
    <source>
        <strain evidence="4">CCMP1243</strain>
    </source>
</reference>
<name>A0A7S2RAK2_9STRA</name>
<feature type="region of interest" description="Disordered" evidence="2">
    <location>
        <begin position="80"/>
        <end position="131"/>
    </location>
</feature>
<keyword evidence="3" id="KW-0472">Membrane</keyword>
<keyword evidence="3" id="KW-1133">Transmembrane helix</keyword>
<proteinExistence type="predicted"/>